<keyword evidence="7 8" id="KW-0472">Membrane</keyword>
<protein>
    <submittedName>
        <fullName evidence="10">Glycosyltransferase family 39 protein</fullName>
        <ecNumber evidence="10">2.4.-.-</ecNumber>
    </submittedName>
</protein>
<keyword evidence="3 10" id="KW-0328">Glycosyltransferase</keyword>
<feature type="transmembrane region" description="Helical" evidence="8">
    <location>
        <begin position="111"/>
        <end position="134"/>
    </location>
</feature>
<accession>A0ABU9IBV0</accession>
<dbReference type="RefSeq" id="WP_341672378.1">
    <property type="nucleotide sequence ID" value="NZ_JBBYHV010000001.1"/>
</dbReference>
<evidence type="ECO:0000256" key="7">
    <source>
        <dbReference type="ARBA" id="ARBA00023136"/>
    </source>
</evidence>
<feature type="domain" description="Glycosyltransferase RgtA/B/C/D-like" evidence="9">
    <location>
        <begin position="67"/>
        <end position="217"/>
    </location>
</feature>
<feature type="transmembrane region" description="Helical" evidence="8">
    <location>
        <begin position="339"/>
        <end position="357"/>
    </location>
</feature>
<dbReference type="PANTHER" id="PTHR33908:SF11">
    <property type="entry name" value="MEMBRANE PROTEIN"/>
    <property type="match status" value="1"/>
</dbReference>
<evidence type="ECO:0000313" key="10">
    <source>
        <dbReference type="EMBL" id="MEL1249855.1"/>
    </source>
</evidence>
<keyword evidence="11" id="KW-1185">Reference proteome</keyword>
<evidence type="ECO:0000259" key="9">
    <source>
        <dbReference type="Pfam" id="PF13231"/>
    </source>
</evidence>
<evidence type="ECO:0000256" key="6">
    <source>
        <dbReference type="ARBA" id="ARBA00022989"/>
    </source>
</evidence>
<dbReference type="InterPro" id="IPR038731">
    <property type="entry name" value="RgtA/B/C-like"/>
</dbReference>
<evidence type="ECO:0000313" key="11">
    <source>
        <dbReference type="Proteomes" id="UP001497045"/>
    </source>
</evidence>
<dbReference type="PANTHER" id="PTHR33908">
    <property type="entry name" value="MANNOSYLTRANSFERASE YKCB-RELATED"/>
    <property type="match status" value="1"/>
</dbReference>
<evidence type="ECO:0000256" key="8">
    <source>
        <dbReference type="SAM" id="Phobius"/>
    </source>
</evidence>
<comment type="caution">
    <text evidence="10">The sequence shown here is derived from an EMBL/GenBank/DDBJ whole genome shotgun (WGS) entry which is preliminary data.</text>
</comment>
<reference evidence="10 11" key="1">
    <citation type="submission" date="2024-04" db="EMBL/GenBank/DDBJ databases">
        <title>Aurantiacibacter sp. DGU6 16S ribosomal RNA gene Genome sequencing and assembly.</title>
        <authorList>
            <person name="Park S."/>
        </authorList>
    </citation>
    <scope>NUCLEOTIDE SEQUENCE [LARGE SCALE GENOMIC DNA]</scope>
    <source>
        <strain evidence="10 11">DGU6</strain>
    </source>
</reference>
<keyword evidence="2" id="KW-1003">Cell membrane</keyword>
<feature type="transmembrane region" description="Helical" evidence="8">
    <location>
        <begin position="16"/>
        <end position="35"/>
    </location>
</feature>
<evidence type="ECO:0000256" key="5">
    <source>
        <dbReference type="ARBA" id="ARBA00022692"/>
    </source>
</evidence>
<feature type="transmembrane region" description="Helical" evidence="8">
    <location>
        <begin position="261"/>
        <end position="279"/>
    </location>
</feature>
<dbReference type="InterPro" id="IPR050297">
    <property type="entry name" value="LipidA_mod_glycosyltrf_83"/>
</dbReference>
<comment type="subcellular location">
    <subcellularLocation>
        <location evidence="1">Cell membrane</location>
        <topology evidence="1">Multi-pass membrane protein</topology>
    </subcellularLocation>
</comment>
<dbReference type="EMBL" id="JBBYHV010000001">
    <property type="protein sequence ID" value="MEL1249855.1"/>
    <property type="molecule type" value="Genomic_DNA"/>
</dbReference>
<evidence type="ECO:0000256" key="2">
    <source>
        <dbReference type="ARBA" id="ARBA00022475"/>
    </source>
</evidence>
<dbReference type="Pfam" id="PF13231">
    <property type="entry name" value="PMT_2"/>
    <property type="match status" value="1"/>
</dbReference>
<feature type="transmembrane region" description="Helical" evidence="8">
    <location>
        <begin position="207"/>
        <end position="230"/>
    </location>
</feature>
<feature type="transmembrane region" description="Helical" evidence="8">
    <location>
        <begin position="168"/>
        <end position="195"/>
    </location>
</feature>
<proteinExistence type="predicted"/>
<dbReference type="Proteomes" id="UP001497045">
    <property type="component" value="Unassembled WGS sequence"/>
</dbReference>
<organism evidence="10 11">
    <name type="scientific">Aurantiacibacter gilvus</name>
    <dbReference type="NCBI Taxonomy" id="3139141"/>
    <lineage>
        <taxon>Bacteria</taxon>
        <taxon>Pseudomonadati</taxon>
        <taxon>Pseudomonadota</taxon>
        <taxon>Alphaproteobacteria</taxon>
        <taxon>Sphingomonadales</taxon>
        <taxon>Erythrobacteraceae</taxon>
        <taxon>Aurantiacibacter</taxon>
    </lineage>
</organism>
<dbReference type="GO" id="GO:0016757">
    <property type="term" value="F:glycosyltransferase activity"/>
    <property type="evidence" value="ECO:0007669"/>
    <property type="project" value="UniProtKB-KW"/>
</dbReference>
<feature type="transmembrane region" description="Helical" evidence="8">
    <location>
        <begin position="288"/>
        <end position="307"/>
    </location>
</feature>
<gene>
    <name evidence="10" type="ORF">AAEO60_04135</name>
</gene>
<sequence>MTATEAPAKTDWRGDLPWLALVALVVLATRAIWFGNPVADFDEQLYSFIGWRMQYGELPFVNWWDRKPFGLFAIFGAIHALFGPSALAYQLVATAVTMVSAWQTFRLARLLVDRVAAAIAAALMAMLLAAYASYSGQSEVFFTPLMLGMALLLVDPKHPDFTRRAMWAMLLGGLALQVKYTVIMQCAFFGGWALWVEWRRGRTLPQLAGIAAGFAALGLLPTLLVAAFYAAIGHFDAFWFANFLSFFERAAAPQGRWAPSHWVGVAPVAVLAAGGLYAAFRMARPERFGVWAFFAGWALATLLTVLLPGTVYLYYYAAMAAPVVLLAAPLFDSRGPAKAWIGVALAAVMLALLNLPARYAQSQDERAATQALVDAIAPHVGGETCLWIWDGPTALYRLTDSCVPTQFVYPDHLNNALETGALGTEQVGEVNRVLATIPGAIVTADEGMTVRNPVASELVFQVLDANYSEAVTVEMHGRNVTAWVREPPAS</sequence>
<name>A0ABU9IBV0_9SPHN</name>
<evidence type="ECO:0000256" key="1">
    <source>
        <dbReference type="ARBA" id="ARBA00004651"/>
    </source>
</evidence>
<evidence type="ECO:0000256" key="4">
    <source>
        <dbReference type="ARBA" id="ARBA00022679"/>
    </source>
</evidence>
<evidence type="ECO:0000256" key="3">
    <source>
        <dbReference type="ARBA" id="ARBA00022676"/>
    </source>
</evidence>
<keyword evidence="4 10" id="KW-0808">Transferase</keyword>
<feature type="transmembrane region" description="Helical" evidence="8">
    <location>
        <begin position="69"/>
        <end position="99"/>
    </location>
</feature>
<keyword evidence="6 8" id="KW-1133">Transmembrane helix</keyword>
<dbReference type="EC" id="2.4.-.-" evidence="10"/>
<keyword evidence="5 8" id="KW-0812">Transmembrane</keyword>